<evidence type="ECO:0000313" key="8">
    <source>
        <dbReference type="Proteomes" id="UP000267342"/>
    </source>
</evidence>
<dbReference type="GO" id="GO:0005886">
    <property type="term" value="C:plasma membrane"/>
    <property type="evidence" value="ECO:0007669"/>
    <property type="project" value="UniProtKB-SubCell"/>
</dbReference>
<dbReference type="AlphaFoldDB" id="A0A348HCT7"/>
<dbReference type="Pfam" id="PF01925">
    <property type="entry name" value="TauE"/>
    <property type="match status" value="1"/>
</dbReference>
<feature type="transmembrane region" description="Helical" evidence="6">
    <location>
        <begin position="240"/>
        <end position="258"/>
    </location>
</feature>
<dbReference type="STRING" id="1123510.GCA_000620025_01976"/>
<keyword evidence="5 6" id="KW-0472">Membrane</keyword>
<dbReference type="EMBL" id="AP018933">
    <property type="protein sequence ID" value="BBG29439.1"/>
    <property type="molecule type" value="Genomic_DNA"/>
</dbReference>
<dbReference type="Proteomes" id="UP000267342">
    <property type="component" value="Chromosome"/>
</dbReference>
<keyword evidence="6" id="KW-1003">Cell membrane</keyword>
<name>A0A348HCT7_9GAMM</name>
<keyword evidence="3 6" id="KW-0812">Transmembrane</keyword>
<keyword evidence="4 6" id="KW-1133">Transmembrane helix</keyword>
<evidence type="ECO:0000256" key="6">
    <source>
        <dbReference type="RuleBase" id="RU363041"/>
    </source>
</evidence>
<dbReference type="InterPro" id="IPR002781">
    <property type="entry name" value="TM_pro_TauE-like"/>
</dbReference>
<feature type="transmembrane region" description="Helical" evidence="6">
    <location>
        <begin position="105"/>
        <end position="126"/>
    </location>
</feature>
<feature type="transmembrane region" description="Helical" evidence="6">
    <location>
        <begin position="212"/>
        <end position="233"/>
    </location>
</feature>
<feature type="transmembrane region" description="Helical" evidence="6">
    <location>
        <begin position="6"/>
        <end position="27"/>
    </location>
</feature>
<evidence type="ECO:0000313" key="7">
    <source>
        <dbReference type="EMBL" id="BBG29439.1"/>
    </source>
</evidence>
<dbReference type="OrthoDB" id="5189995at2"/>
<comment type="similarity">
    <text evidence="2 6">Belongs to the 4-toluene sulfonate uptake permease (TSUP) (TC 2.A.102) family.</text>
</comment>
<reference evidence="7 8" key="1">
    <citation type="submission" date="2018-09" db="EMBL/GenBank/DDBJ databases">
        <title>Zymobacter palmae IAM14233 (=T109) whole genome analysis.</title>
        <authorList>
            <person name="Yanase H."/>
        </authorList>
    </citation>
    <scope>NUCLEOTIDE SEQUENCE [LARGE SCALE GENOMIC DNA]</scope>
    <source>
        <strain evidence="7 8">IAM14233</strain>
    </source>
</reference>
<comment type="subcellular location">
    <subcellularLocation>
        <location evidence="6">Cell membrane</location>
        <topology evidence="6">Multi-pass membrane protein</topology>
    </subcellularLocation>
    <subcellularLocation>
        <location evidence="1">Membrane</location>
        <topology evidence="1">Multi-pass membrane protein</topology>
    </subcellularLocation>
</comment>
<sequence>MTLETFGIFIAAGAAIGFCMGCTGIGGGSLMMPVLLFMGIPSQVAVGTDLLYASITKCSAVVSHQRQRNIDWKTVAFLLLGSIPASLLTLFVLRHLQAEGGISDALITRSLGALLVLTAVTLIFRARLYRWANAHGSVLLRHATTLSVLTGLFLGICVTLSSVGAGVIGTALLMLIYAQYPSRHIVGTDIAHAVPLTFVAGSGHMFMGGIDWFLLCALLIGSVPAVYFGASMARRMPDKLLRGVLTVILLGMGLHYLWPL</sequence>
<feature type="transmembrane region" description="Helical" evidence="6">
    <location>
        <begin position="146"/>
        <end position="178"/>
    </location>
</feature>
<evidence type="ECO:0000256" key="4">
    <source>
        <dbReference type="ARBA" id="ARBA00022989"/>
    </source>
</evidence>
<keyword evidence="8" id="KW-1185">Reference proteome</keyword>
<evidence type="ECO:0000256" key="5">
    <source>
        <dbReference type="ARBA" id="ARBA00023136"/>
    </source>
</evidence>
<dbReference type="PANTHER" id="PTHR43701">
    <property type="entry name" value="MEMBRANE TRANSPORTER PROTEIN MJ0441-RELATED"/>
    <property type="match status" value="1"/>
</dbReference>
<protein>
    <recommendedName>
        <fullName evidence="6">Probable membrane transporter protein</fullName>
    </recommendedName>
</protein>
<organism evidence="7 8">
    <name type="scientific">Zymobacter palmae</name>
    <dbReference type="NCBI Taxonomy" id="33074"/>
    <lineage>
        <taxon>Bacteria</taxon>
        <taxon>Pseudomonadati</taxon>
        <taxon>Pseudomonadota</taxon>
        <taxon>Gammaproteobacteria</taxon>
        <taxon>Oceanospirillales</taxon>
        <taxon>Halomonadaceae</taxon>
        <taxon>Zymobacter group</taxon>
        <taxon>Zymobacter</taxon>
    </lineage>
</organism>
<evidence type="ECO:0000256" key="3">
    <source>
        <dbReference type="ARBA" id="ARBA00022692"/>
    </source>
</evidence>
<proteinExistence type="inferred from homology"/>
<gene>
    <name evidence="7" type="ORF">ZBT109_0661</name>
</gene>
<dbReference type="RefSeq" id="WP_027705097.1">
    <property type="nucleotide sequence ID" value="NZ_AP018933.1"/>
</dbReference>
<evidence type="ECO:0000256" key="2">
    <source>
        <dbReference type="ARBA" id="ARBA00009142"/>
    </source>
</evidence>
<feature type="transmembrane region" description="Helical" evidence="6">
    <location>
        <begin position="75"/>
        <end position="93"/>
    </location>
</feature>
<feature type="transmembrane region" description="Helical" evidence="6">
    <location>
        <begin position="34"/>
        <end position="55"/>
    </location>
</feature>
<dbReference type="KEGG" id="zpl:ZBT109_0661"/>
<accession>A0A348HCT7</accession>
<dbReference type="PANTHER" id="PTHR43701:SF2">
    <property type="entry name" value="MEMBRANE TRANSPORTER PROTEIN YJNA-RELATED"/>
    <property type="match status" value="1"/>
</dbReference>
<dbReference type="InterPro" id="IPR051598">
    <property type="entry name" value="TSUP/Inactive_protease-like"/>
</dbReference>
<evidence type="ECO:0000256" key="1">
    <source>
        <dbReference type="ARBA" id="ARBA00004141"/>
    </source>
</evidence>